<dbReference type="InterPro" id="IPR052572">
    <property type="entry name" value="UPF0153_domain"/>
</dbReference>
<dbReference type="PANTHER" id="PTHR36931:SF1">
    <property type="entry name" value="UPF0153 PROTEIN YEIW"/>
    <property type="match status" value="1"/>
</dbReference>
<sequence>MICRLNCGACCIAPSISSAIPGMPDGKAAGERCIQLDESNLCLLFGKAERPKVCADFGAEEWVCGTTREEALLILTDLENNTH</sequence>
<dbReference type="STRING" id="698738.OLEAN_C28540"/>
<dbReference type="HOGENOM" id="CLU_148512_0_1_6"/>
<dbReference type="AlphaFoldDB" id="R4YQ44"/>
<protein>
    <recommendedName>
        <fullName evidence="3">YkgJ family cysteine cluster protein</fullName>
    </recommendedName>
</protein>
<name>R4YQ44_OLEAN</name>
<proteinExistence type="predicted"/>
<organism evidence="1 2">
    <name type="scientific">Oleispira antarctica RB-8</name>
    <dbReference type="NCBI Taxonomy" id="698738"/>
    <lineage>
        <taxon>Bacteria</taxon>
        <taxon>Pseudomonadati</taxon>
        <taxon>Pseudomonadota</taxon>
        <taxon>Gammaproteobacteria</taxon>
        <taxon>Oceanospirillales</taxon>
        <taxon>Oceanospirillaceae</taxon>
        <taxon>Oleispira</taxon>
    </lineage>
</organism>
<dbReference type="EMBL" id="FO203512">
    <property type="protein sequence ID" value="CCK77030.1"/>
    <property type="molecule type" value="Genomic_DNA"/>
</dbReference>
<dbReference type="OrthoDB" id="9803986at2"/>
<keyword evidence="2" id="KW-1185">Reference proteome</keyword>
<dbReference type="Pfam" id="PF03692">
    <property type="entry name" value="CxxCxxCC"/>
    <property type="match status" value="1"/>
</dbReference>
<dbReference type="InterPro" id="IPR005358">
    <property type="entry name" value="Puta_zinc/iron-chelating_dom"/>
</dbReference>
<dbReference type="PATRIC" id="fig|698738.3.peg.2963"/>
<reference evidence="1 2" key="1">
    <citation type="journal article" date="2013" name="Nat. Commun.">
        <title>Genome sequence and functional genomic analysis of the oil-degrading bacterium Oleispira antarctica.</title>
        <authorList>
            <person name="Kube M."/>
            <person name="Chernikova T.N."/>
            <person name="Al-Ramahi Y."/>
            <person name="Beloqui A."/>
            <person name="Lopez-Cortez N."/>
            <person name="Guazzaroni M.E."/>
            <person name="Heipieper H.J."/>
            <person name="Klages S."/>
            <person name="Kotsyurbenko O.R."/>
            <person name="Langer I."/>
            <person name="Nechitaylo T.Y."/>
            <person name="Lunsdorf H."/>
            <person name="Fernandez M."/>
            <person name="Juarez S."/>
            <person name="Ciordia S."/>
            <person name="Singer A."/>
            <person name="Kagan O."/>
            <person name="Egorova O."/>
            <person name="Petit P.A."/>
            <person name="Stogios P."/>
            <person name="Kim Y."/>
            <person name="Tchigvintsev A."/>
            <person name="Flick R."/>
            <person name="Denaro R."/>
            <person name="Genovese M."/>
            <person name="Albar J.P."/>
            <person name="Reva O.N."/>
            <person name="Martinez-Gomariz M."/>
            <person name="Tran H."/>
            <person name="Ferrer M."/>
            <person name="Savchenko A."/>
            <person name="Yakunin A.F."/>
            <person name="Yakimov M.M."/>
            <person name="Golyshina O.V."/>
            <person name="Reinhardt R."/>
            <person name="Golyshin P.N."/>
        </authorList>
    </citation>
    <scope>NUCLEOTIDE SEQUENCE [LARGE SCALE GENOMIC DNA]</scope>
</reference>
<accession>R4YQ44</accession>
<evidence type="ECO:0000313" key="2">
    <source>
        <dbReference type="Proteomes" id="UP000032749"/>
    </source>
</evidence>
<dbReference type="PANTHER" id="PTHR36931">
    <property type="entry name" value="UPF0153 PROTEIN YEIW"/>
    <property type="match status" value="1"/>
</dbReference>
<dbReference type="KEGG" id="oai:OLEAN_C28540"/>
<dbReference type="Proteomes" id="UP000032749">
    <property type="component" value="Chromosome"/>
</dbReference>
<evidence type="ECO:0000313" key="1">
    <source>
        <dbReference type="EMBL" id="CCK77030.1"/>
    </source>
</evidence>
<gene>
    <name evidence="1" type="ORF">OLEAN_C28540</name>
</gene>
<evidence type="ECO:0008006" key="3">
    <source>
        <dbReference type="Google" id="ProtNLM"/>
    </source>
</evidence>